<organism evidence="3 4">
    <name type="scientific">Roseiconus nitratireducens</name>
    <dbReference type="NCBI Taxonomy" id="2605748"/>
    <lineage>
        <taxon>Bacteria</taxon>
        <taxon>Pseudomonadati</taxon>
        <taxon>Planctomycetota</taxon>
        <taxon>Planctomycetia</taxon>
        <taxon>Pirellulales</taxon>
        <taxon>Pirellulaceae</taxon>
        <taxon>Roseiconus</taxon>
    </lineage>
</organism>
<evidence type="ECO:0000256" key="1">
    <source>
        <dbReference type="SAM" id="Phobius"/>
    </source>
</evidence>
<gene>
    <name evidence="3" type="ORF">FYK55_15005</name>
</gene>
<evidence type="ECO:0000313" key="3">
    <source>
        <dbReference type="EMBL" id="KAA5542115.1"/>
    </source>
</evidence>
<dbReference type="AlphaFoldDB" id="A0A5M6DA92"/>
<dbReference type="Pfam" id="PF00578">
    <property type="entry name" value="AhpC-TSA"/>
    <property type="match status" value="1"/>
</dbReference>
<dbReference type="InterPro" id="IPR013766">
    <property type="entry name" value="Thioredoxin_domain"/>
</dbReference>
<dbReference type="PROSITE" id="PS51352">
    <property type="entry name" value="THIOREDOXIN_2"/>
    <property type="match status" value="1"/>
</dbReference>
<dbReference type="InterPro" id="IPR000866">
    <property type="entry name" value="AhpC/TSA"/>
</dbReference>
<dbReference type="PANTHER" id="PTHR42852">
    <property type="entry name" value="THIOL:DISULFIDE INTERCHANGE PROTEIN DSBE"/>
    <property type="match status" value="1"/>
</dbReference>
<keyword evidence="1" id="KW-1133">Transmembrane helix</keyword>
<evidence type="ECO:0000259" key="2">
    <source>
        <dbReference type="PROSITE" id="PS51352"/>
    </source>
</evidence>
<dbReference type="SUPFAM" id="SSF52833">
    <property type="entry name" value="Thioredoxin-like"/>
    <property type="match status" value="1"/>
</dbReference>
<dbReference type="Gene3D" id="3.40.30.10">
    <property type="entry name" value="Glutaredoxin"/>
    <property type="match status" value="1"/>
</dbReference>
<accession>A0A5M6DA92</accession>
<dbReference type="Proteomes" id="UP000324479">
    <property type="component" value="Unassembled WGS sequence"/>
</dbReference>
<dbReference type="InterPro" id="IPR050553">
    <property type="entry name" value="Thioredoxin_ResA/DsbE_sf"/>
</dbReference>
<dbReference type="InterPro" id="IPR036249">
    <property type="entry name" value="Thioredoxin-like_sf"/>
</dbReference>
<dbReference type="PANTHER" id="PTHR42852:SF13">
    <property type="entry name" value="PROTEIN DIPZ"/>
    <property type="match status" value="1"/>
</dbReference>
<sequence length="487" mass="53076">MRCSLTGKQTWTAIATRGSVEPRQGGGDTGAIRAMYQAATLGAFIVMRSIWLIGFSCALLSPAMMSAAVEPPGIEPPRIPNYFVAPVKTEVQRTLVANGSTAFATVNGGSLAGEAGLESESFDRKAFESELQRVASTHPDQLKLEIRYQMPQPAEATRASIKSRLSEIAHSCGFEHVGASTLASSASWESVMGPVQQFPESEDPSEAIFENELARVFALRTRLSKLVIGDADCVVEIKQPFDGRQKELSDPLREFIRKAVTSMDFETQKGKLLYRVSTTEAGESDLESIFDPRLPVPIRVDAGPAIRALLERQAAEYQPSPALELALDLGFNRIGYTHSPGGGAPQKLIGQRAPNFTLRSLAGEDLELAALIENRPALVTFWGVACGPCRQEAPHLTQIHEQHGADFAVLAVNGYDEGRDVVADYVERAKLTHPIVIRGADVADDLYHVGSYPTTFWIDRHGTVLDYDVGFDSGEVMMRRVRDMLGD</sequence>
<keyword evidence="4" id="KW-1185">Reference proteome</keyword>
<proteinExistence type="predicted"/>
<keyword evidence="1" id="KW-0472">Membrane</keyword>
<keyword evidence="1" id="KW-0812">Transmembrane</keyword>
<dbReference type="EMBL" id="VWOX01000008">
    <property type="protein sequence ID" value="KAA5542115.1"/>
    <property type="molecule type" value="Genomic_DNA"/>
</dbReference>
<reference evidence="3 4" key="1">
    <citation type="submission" date="2019-08" db="EMBL/GenBank/DDBJ databases">
        <authorList>
            <person name="Dhanesh K."/>
            <person name="Kumar G."/>
            <person name="Sasikala C."/>
            <person name="Venkata Ramana C."/>
        </authorList>
    </citation>
    <scope>NUCLEOTIDE SEQUENCE [LARGE SCALE GENOMIC DNA]</scope>
    <source>
        <strain evidence="3 4">JC645</strain>
    </source>
</reference>
<feature type="domain" description="Thioredoxin" evidence="2">
    <location>
        <begin position="347"/>
        <end position="486"/>
    </location>
</feature>
<feature type="transmembrane region" description="Helical" evidence="1">
    <location>
        <begin position="50"/>
        <end position="69"/>
    </location>
</feature>
<name>A0A5M6DA92_9BACT</name>
<comment type="caution">
    <text evidence="3">The sequence shown here is derived from an EMBL/GenBank/DDBJ whole genome shotgun (WGS) entry which is preliminary data.</text>
</comment>
<dbReference type="GO" id="GO:0016491">
    <property type="term" value="F:oxidoreductase activity"/>
    <property type="evidence" value="ECO:0007669"/>
    <property type="project" value="InterPro"/>
</dbReference>
<evidence type="ECO:0000313" key="4">
    <source>
        <dbReference type="Proteomes" id="UP000324479"/>
    </source>
</evidence>
<protein>
    <submittedName>
        <fullName evidence="3">TlpA family protein disulfide reductase</fullName>
    </submittedName>
</protein>
<dbReference type="CDD" id="cd02966">
    <property type="entry name" value="TlpA_like_family"/>
    <property type="match status" value="1"/>
</dbReference>
<dbReference type="GO" id="GO:0016209">
    <property type="term" value="F:antioxidant activity"/>
    <property type="evidence" value="ECO:0007669"/>
    <property type="project" value="InterPro"/>
</dbReference>